<dbReference type="InterPro" id="IPR002156">
    <property type="entry name" value="RNaseH_domain"/>
</dbReference>
<dbReference type="InterPro" id="IPR012337">
    <property type="entry name" value="RNaseH-like_sf"/>
</dbReference>
<sequence length="155" mass="17660">MSERKSIKKIKNLIVFCDGGSRNNPGPAACGFIIKDERGRVYGKKGIYLGEATNNVAEYQGVIKSLNFLSDEFPKIKELNIPIQFFLDSMLVVNQLNGKFKVKDSKLRMLVLVVRSLEKGFKANIYYNYIPRRENKEADGLLNKALDKKLLKKNK</sequence>
<dbReference type="AlphaFoldDB" id="A0A2H0W889"/>
<reference evidence="3" key="1">
    <citation type="submission" date="2017-09" db="EMBL/GenBank/DDBJ databases">
        <title>Depth-based differentiation of microbial function through sediment-hosted aquifers and enrichment of novel symbionts in the deep terrestrial subsurface.</title>
        <authorList>
            <person name="Probst A.J."/>
            <person name="Ladd B."/>
            <person name="Jarett J.K."/>
            <person name="Geller-Mcgrath D.E."/>
            <person name="Sieber C.M.K."/>
            <person name="Emerson J.B."/>
            <person name="Anantharaman K."/>
            <person name="Thomas B.C."/>
            <person name="Malmstrom R."/>
            <person name="Stieglmeier M."/>
            <person name="Klingl A."/>
            <person name="Woyke T."/>
            <person name="Ryan C.M."/>
            <person name="Banfield J.F."/>
        </authorList>
    </citation>
    <scope>NUCLEOTIDE SEQUENCE [LARGE SCALE GENOMIC DNA]</scope>
</reference>
<feature type="domain" description="RNase H type-1" evidence="1">
    <location>
        <begin position="9"/>
        <end position="147"/>
    </location>
</feature>
<dbReference type="Gene3D" id="3.30.420.10">
    <property type="entry name" value="Ribonuclease H-like superfamily/Ribonuclease H"/>
    <property type="match status" value="1"/>
</dbReference>
<dbReference type="PROSITE" id="PS50879">
    <property type="entry name" value="RNASE_H_1"/>
    <property type="match status" value="1"/>
</dbReference>
<comment type="caution">
    <text evidence="2">The sequence shown here is derived from an EMBL/GenBank/DDBJ whole genome shotgun (WGS) entry which is preliminary data.</text>
</comment>
<organism evidence="2 3">
    <name type="scientific">Candidatus Beckwithbacteria bacterium CG10_big_fil_rev_8_21_14_0_10_34_10</name>
    <dbReference type="NCBI Taxonomy" id="1974495"/>
    <lineage>
        <taxon>Bacteria</taxon>
        <taxon>Candidatus Beckwithiibacteriota</taxon>
    </lineage>
</organism>
<proteinExistence type="predicted"/>
<dbReference type="PANTHER" id="PTHR46387:SF2">
    <property type="entry name" value="RIBONUCLEASE HI"/>
    <property type="match status" value="1"/>
</dbReference>
<protein>
    <submittedName>
        <fullName evidence="2">Ribonuclease H</fullName>
    </submittedName>
</protein>
<dbReference type="PANTHER" id="PTHR46387">
    <property type="entry name" value="POLYNUCLEOTIDYL TRANSFERASE, RIBONUCLEASE H-LIKE SUPERFAMILY PROTEIN"/>
    <property type="match status" value="1"/>
</dbReference>
<dbReference type="GO" id="GO:0003676">
    <property type="term" value="F:nucleic acid binding"/>
    <property type="evidence" value="ECO:0007669"/>
    <property type="project" value="InterPro"/>
</dbReference>
<gene>
    <name evidence="2" type="ORF">COT75_04305</name>
</gene>
<evidence type="ECO:0000313" key="3">
    <source>
        <dbReference type="Proteomes" id="UP000230093"/>
    </source>
</evidence>
<dbReference type="EMBL" id="PEZT01000025">
    <property type="protein sequence ID" value="PIS08880.1"/>
    <property type="molecule type" value="Genomic_DNA"/>
</dbReference>
<name>A0A2H0W889_9BACT</name>
<evidence type="ECO:0000259" key="1">
    <source>
        <dbReference type="PROSITE" id="PS50879"/>
    </source>
</evidence>
<accession>A0A2H0W889</accession>
<dbReference type="Proteomes" id="UP000230093">
    <property type="component" value="Unassembled WGS sequence"/>
</dbReference>
<dbReference type="SUPFAM" id="SSF53098">
    <property type="entry name" value="Ribonuclease H-like"/>
    <property type="match status" value="1"/>
</dbReference>
<dbReference type="InterPro" id="IPR036397">
    <property type="entry name" value="RNaseH_sf"/>
</dbReference>
<evidence type="ECO:0000313" key="2">
    <source>
        <dbReference type="EMBL" id="PIS08880.1"/>
    </source>
</evidence>
<dbReference type="CDD" id="cd09279">
    <property type="entry name" value="RNase_HI_like"/>
    <property type="match status" value="1"/>
</dbReference>
<dbReference type="GO" id="GO:0004523">
    <property type="term" value="F:RNA-DNA hybrid ribonuclease activity"/>
    <property type="evidence" value="ECO:0007669"/>
    <property type="project" value="InterPro"/>
</dbReference>
<dbReference type="Pfam" id="PF13456">
    <property type="entry name" value="RVT_3"/>
    <property type="match status" value="1"/>
</dbReference>